<evidence type="ECO:0000256" key="1">
    <source>
        <dbReference type="SAM" id="Phobius"/>
    </source>
</evidence>
<keyword evidence="1" id="KW-0472">Membrane</keyword>
<keyword evidence="1" id="KW-0812">Transmembrane</keyword>
<feature type="transmembrane region" description="Helical" evidence="1">
    <location>
        <begin position="70"/>
        <end position="94"/>
    </location>
</feature>
<evidence type="ECO:0000313" key="2">
    <source>
        <dbReference type="EMBL" id="RRJ54006.1"/>
    </source>
</evidence>
<name>A0A3P3T7J5_9BACL</name>
<protein>
    <submittedName>
        <fullName evidence="2">Uncharacterized protein</fullName>
    </submittedName>
</protein>
<feature type="transmembrane region" description="Helical" evidence="1">
    <location>
        <begin position="42"/>
        <end position="58"/>
    </location>
</feature>
<organism evidence="2 3">
    <name type="scientific">Paenibacillus oralis</name>
    <dbReference type="NCBI Taxonomy" id="2490856"/>
    <lineage>
        <taxon>Bacteria</taxon>
        <taxon>Bacillati</taxon>
        <taxon>Bacillota</taxon>
        <taxon>Bacilli</taxon>
        <taxon>Bacillales</taxon>
        <taxon>Paenibacillaceae</taxon>
        <taxon>Paenibacillus</taxon>
    </lineage>
</organism>
<proteinExistence type="predicted"/>
<dbReference type="Proteomes" id="UP000267017">
    <property type="component" value="Unassembled WGS sequence"/>
</dbReference>
<evidence type="ECO:0000313" key="3">
    <source>
        <dbReference type="Proteomes" id="UP000267017"/>
    </source>
</evidence>
<dbReference type="AlphaFoldDB" id="A0A3P3T7J5"/>
<reference evidence="2 3" key="1">
    <citation type="submission" date="2018-11" db="EMBL/GenBank/DDBJ databases">
        <title>Genome sequencing of Paenibacillus sp. KCOM 3021 (= ChDC PVNT-B20).</title>
        <authorList>
            <person name="Kook J.-K."/>
            <person name="Park S.-N."/>
            <person name="Lim Y.K."/>
        </authorList>
    </citation>
    <scope>NUCLEOTIDE SEQUENCE [LARGE SCALE GENOMIC DNA]</scope>
    <source>
        <strain evidence="2 3">KCOM 3021</strain>
    </source>
</reference>
<keyword evidence="3" id="KW-1185">Reference proteome</keyword>
<feature type="transmembrane region" description="Helical" evidence="1">
    <location>
        <begin position="124"/>
        <end position="144"/>
    </location>
</feature>
<comment type="caution">
    <text evidence="2">The sequence shown here is derived from an EMBL/GenBank/DDBJ whole genome shotgun (WGS) entry which is preliminary data.</text>
</comment>
<dbReference type="EMBL" id="RRCN01000003">
    <property type="protein sequence ID" value="RRJ54006.1"/>
    <property type="molecule type" value="Genomic_DNA"/>
</dbReference>
<accession>A0A3P3T7J5</accession>
<keyword evidence="1" id="KW-1133">Transmembrane helix</keyword>
<sequence>MIRDILSACWTFLERLFRRLFEFLGSLFGKLFQTLFDFLKVLLRPIFIVIALVLYVVYKIAELAIALLKLFLGIAKLLVMFVKGIFVTLAGFTFTPSARSDGSWTPIFKNVLQNGLNYFQLDTLAYVLMFCIWFATGFAAIRIIGSIRNGGD</sequence>
<dbReference type="RefSeq" id="WP_128636113.1">
    <property type="nucleotide sequence ID" value="NZ_RRCN01000003.1"/>
</dbReference>
<dbReference type="OrthoDB" id="2619515at2"/>
<gene>
    <name evidence="2" type="ORF">EHV15_36205</name>
</gene>